<keyword evidence="3" id="KW-0813">Transport</keyword>
<dbReference type="PANTHER" id="PTHR43141">
    <property type="entry name" value="CYTOCHROME BD2 SUBUNIT II"/>
    <property type="match status" value="1"/>
</dbReference>
<protein>
    <submittedName>
        <fullName evidence="13">Cytochrome bd-I ubiquinol oxidase subunit 2 apoprotein</fullName>
    </submittedName>
</protein>
<keyword evidence="4" id="KW-1003">Cell membrane</keyword>
<evidence type="ECO:0000256" key="8">
    <source>
        <dbReference type="ARBA" id="ARBA00022982"/>
    </source>
</evidence>
<sequence length="346" mass="38153">MLPSIWFLLWGLLWAVYFMLDGFDLGLGVLSPFLAKSETDKRIIYNVAGPFWDGNEVWLIAAGGVTFAAFPTTYAVMFSSLYSALMLVLFGLIFRGVAFEFRGKVDSPGWRKLWDAALFVGSFLPAFLLGVAFANIFAGIPIDENGVYQGTLFTLLNPYGLLGGLLFLMLFLVHGALWLALKTEGELQERAGAAAKALWWILAGVAVAFLVATWYATRLYMNYIKNPLLFSIPIVLIPVVTVGALFATRYFAGKANWGKAWVSSAVTIVGATFFGVAGLYPNLLPSSINPTYSLTIYNSSSSPLTLKIMLTVALIFVPIVIAYQAWTYRLFHPKVTQEDLAYEEAY</sequence>
<proteinExistence type="inferred from homology"/>
<dbReference type="InterPro" id="IPR003317">
    <property type="entry name" value="Cyt-d_oxidase_su2"/>
</dbReference>
<keyword evidence="8" id="KW-0249">Electron transport</keyword>
<evidence type="ECO:0000256" key="3">
    <source>
        <dbReference type="ARBA" id="ARBA00022448"/>
    </source>
</evidence>
<dbReference type="PIRSF" id="PIRSF000267">
    <property type="entry name" value="Cyt_oxidse_sub2"/>
    <property type="match status" value="1"/>
</dbReference>
<feature type="transmembrane region" description="Helical" evidence="12">
    <location>
        <begin position="158"/>
        <end position="181"/>
    </location>
</feature>
<keyword evidence="5" id="KW-0349">Heme</keyword>
<dbReference type="NCBIfam" id="TIGR00203">
    <property type="entry name" value="cydB"/>
    <property type="match status" value="1"/>
</dbReference>
<evidence type="ECO:0000256" key="7">
    <source>
        <dbReference type="ARBA" id="ARBA00022723"/>
    </source>
</evidence>
<evidence type="ECO:0000256" key="2">
    <source>
        <dbReference type="ARBA" id="ARBA00007543"/>
    </source>
</evidence>
<dbReference type="Proteomes" id="UP000184076">
    <property type="component" value="Unassembled WGS sequence"/>
</dbReference>
<feature type="transmembrane region" description="Helical" evidence="12">
    <location>
        <begin position="304"/>
        <end position="326"/>
    </location>
</feature>
<keyword evidence="11 12" id="KW-0472">Membrane</keyword>
<dbReference type="PANTHER" id="PTHR43141:SF5">
    <property type="entry name" value="CYTOCHROME BD-I UBIQUINOL OXIDASE SUBUNIT 2"/>
    <property type="match status" value="1"/>
</dbReference>
<reference evidence="14" key="1">
    <citation type="submission" date="2016-11" db="EMBL/GenBank/DDBJ databases">
        <authorList>
            <person name="Varghese N."/>
            <person name="Submissions S."/>
        </authorList>
    </citation>
    <scope>NUCLEOTIDE SEQUENCE [LARGE SCALE GENOMIC DNA]</scope>
    <source>
        <strain evidence="14">DSM 9756</strain>
    </source>
</reference>
<evidence type="ECO:0000256" key="6">
    <source>
        <dbReference type="ARBA" id="ARBA00022692"/>
    </source>
</evidence>
<gene>
    <name evidence="13" type="ORF">SAMN02745206_01746</name>
</gene>
<dbReference type="OrthoDB" id="9776710at2"/>
<evidence type="ECO:0000313" key="14">
    <source>
        <dbReference type="Proteomes" id="UP000184076"/>
    </source>
</evidence>
<feature type="transmembrane region" description="Helical" evidence="12">
    <location>
        <begin position="12"/>
        <end position="35"/>
    </location>
</feature>
<feature type="transmembrane region" description="Helical" evidence="12">
    <location>
        <begin position="81"/>
        <end position="101"/>
    </location>
</feature>
<dbReference type="STRING" id="1121391.SAMN02745206_01746"/>
<evidence type="ECO:0000256" key="10">
    <source>
        <dbReference type="ARBA" id="ARBA00023004"/>
    </source>
</evidence>
<feature type="transmembrane region" description="Helical" evidence="12">
    <location>
        <begin position="260"/>
        <end position="284"/>
    </location>
</feature>
<comment type="subcellular location">
    <subcellularLocation>
        <location evidence="1">Cell membrane</location>
        <topology evidence="1">Multi-pass membrane protein</topology>
    </subcellularLocation>
</comment>
<evidence type="ECO:0000256" key="9">
    <source>
        <dbReference type="ARBA" id="ARBA00022989"/>
    </source>
</evidence>
<feature type="transmembrane region" description="Helical" evidence="12">
    <location>
        <begin position="193"/>
        <end position="216"/>
    </location>
</feature>
<organism evidence="13 14">
    <name type="scientific">Desulfacinum infernum DSM 9756</name>
    <dbReference type="NCBI Taxonomy" id="1121391"/>
    <lineage>
        <taxon>Bacteria</taxon>
        <taxon>Pseudomonadati</taxon>
        <taxon>Thermodesulfobacteriota</taxon>
        <taxon>Syntrophobacteria</taxon>
        <taxon>Syntrophobacterales</taxon>
        <taxon>Syntrophobacteraceae</taxon>
        <taxon>Desulfacinum</taxon>
    </lineage>
</organism>
<comment type="similarity">
    <text evidence="2">Belongs to the cytochrome ubiquinol oxidase subunit 2 family.</text>
</comment>
<keyword evidence="14" id="KW-1185">Reference proteome</keyword>
<keyword evidence="10" id="KW-0408">Iron</keyword>
<dbReference type="GO" id="GO:0019646">
    <property type="term" value="P:aerobic electron transport chain"/>
    <property type="evidence" value="ECO:0007669"/>
    <property type="project" value="TreeGrafter"/>
</dbReference>
<feature type="transmembrane region" description="Helical" evidence="12">
    <location>
        <begin position="113"/>
        <end position="138"/>
    </location>
</feature>
<name>A0A1M5APN9_9BACT</name>
<evidence type="ECO:0000313" key="13">
    <source>
        <dbReference type="EMBL" id="SHF32145.1"/>
    </source>
</evidence>
<dbReference type="GO" id="GO:0016682">
    <property type="term" value="F:oxidoreductase activity, acting on diphenols and related substances as donors, oxygen as acceptor"/>
    <property type="evidence" value="ECO:0007669"/>
    <property type="project" value="TreeGrafter"/>
</dbReference>
<evidence type="ECO:0000256" key="1">
    <source>
        <dbReference type="ARBA" id="ARBA00004651"/>
    </source>
</evidence>
<dbReference type="EMBL" id="FQVB01000015">
    <property type="protein sequence ID" value="SHF32145.1"/>
    <property type="molecule type" value="Genomic_DNA"/>
</dbReference>
<evidence type="ECO:0000256" key="4">
    <source>
        <dbReference type="ARBA" id="ARBA00022475"/>
    </source>
</evidence>
<accession>A0A1M5APN9</accession>
<dbReference type="GO" id="GO:0005886">
    <property type="term" value="C:plasma membrane"/>
    <property type="evidence" value="ECO:0007669"/>
    <property type="project" value="UniProtKB-SubCell"/>
</dbReference>
<evidence type="ECO:0000256" key="5">
    <source>
        <dbReference type="ARBA" id="ARBA00022617"/>
    </source>
</evidence>
<feature type="transmembrane region" description="Helical" evidence="12">
    <location>
        <begin position="228"/>
        <end position="248"/>
    </location>
</feature>
<dbReference type="RefSeq" id="WP_073038612.1">
    <property type="nucleotide sequence ID" value="NZ_FQVB01000015.1"/>
</dbReference>
<dbReference type="GO" id="GO:0046872">
    <property type="term" value="F:metal ion binding"/>
    <property type="evidence" value="ECO:0007669"/>
    <property type="project" value="UniProtKB-KW"/>
</dbReference>
<dbReference type="GO" id="GO:0009055">
    <property type="term" value="F:electron transfer activity"/>
    <property type="evidence" value="ECO:0007669"/>
    <property type="project" value="TreeGrafter"/>
</dbReference>
<keyword evidence="9 12" id="KW-1133">Transmembrane helix</keyword>
<dbReference type="GO" id="GO:0070069">
    <property type="term" value="C:cytochrome complex"/>
    <property type="evidence" value="ECO:0007669"/>
    <property type="project" value="TreeGrafter"/>
</dbReference>
<dbReference type="AlphaFoldDB" id="A0A1M5APN9"/>
<dbReference type="Pfam" id="PF02322">
    <property type="entry name" value="Cyt_bd_oxida_II"/>
    <property type="match status" value="1"/>
</dbReference>
<keyword evidence="6 12" id="KW-0812">Transmembrane</keyword>
<evidence type="ECO:0000256" key="12">
    <source>
        <dbReference type="SAM" id="Phobius"/>
    </source>
</evidence>
<evidence type="ECO:0000256" key="11">
    <source>
        <dbReference type="ARBA" id="ARBA00023136"/>
    </source>
</evidence>
<keyword evidence="7" id="KW-0479">Metal-binding</keyword>